<dbReference type="Pfam" id="PF03060">
    <property type="entry name" value="NMO"/>
    <property type="match status" value="1"/>
</dbReference>
<dbReference type="SUPFAM" id="SSF51412">
    <property type="entry name" value="Inosine monophosphate dehydrogenase (IMPDH)"/>
    <property type="match status" value="1"/>
</dbReference>
<keyword evidence="2" id="KW-0288">FMN</keyword>
<comment type="caution">
    <text evidence="4">The sequence shown here is derived from an EMBL/GenBank/DDBJ whole genome shotgun (WGS) entry which is preliminary data.</text>
</comment>
<reference evidence="4" key="1">
    <citation type="journal article" date="2020" name="Stud. Mycol.">
        <title>101 Dothideomycetes genomes: a test case for predicting lifestyles and emergence of pathogens.</title>
        <authorList>
            <person name="Haridas S."/>
            <person name="Albert R."/>
            <person name="Binder M."/>
            <person name="Bloem J."/>
            <person name="Labutti K."/>
            <person name="Salamov A."/>
            <person name="Andreopoulos B."/>
            <person name="Baker S."/>
            <person name="Barry K."/>
            <person name="Bills G."/>
            <person name="Bluhm B."/>
            <person name="Cannon C."/>
            <person name="Castanera R."/>
            <person name="Culley D."/>
            <person name="Daum C."/>
            <person name="Ezra D."/>
            <person name="Gonzalez J."/>
            <person name="Henrissat B."/>
            <person name="Kuo A."/>
            <person name="Liang C."/>
            <person name="Lipzen A."/>
            <person name="Lutzoni F."/>
            <person name="Magnuson J."/>
            <person name="Mondo S."/>
            <person name="Nolan M."/>
            <person name="Ohm R."/>
            <person name="Pangilinan J."/>
            <person name="Park H.-J."/>
            <person name="Ramirez L."/>
            <person name="Alfaro M."/>
            <person name="Sun H."/>
            <person name="Tritt A."/>
            <person name="Yoshinaga Y."/>
            <person name="Zwiers L.-H."/>
            <person name="Turgeon B."/>
            <person name="Goodwin S."/>
            <person name="Spatafora J."/>
            <person name="Crous P."/>
            <person name="Grigoriev I."/>
        </authorList>
    </citation>
    <scope>NUCLEOTIDE SEQUENCE</scope>
    <source>
        <strain evidence="4">CBS 110217</strain>
    </source>
</reference>
<dbReference type="PANTHER" id="PTHR32332:SF31">
    <property type="entry name" value="2-NITROPROPANE DIOXYGENASE FAMILY, PUTATIVE (AFU_ORTHOLOGUE AFUA_2G09850)-RELATED"/>
    <property type="match status" value="1"/>
</dbReference>
<dbReference type="Gene3D" id="3.20.20.70">
    <property type="entry name" value="Aldolase class I"/>
    <property type="match status" value="1"/>
</dbReference>
<keyword evidence="1" id="KW-0285">Flavoprotein</keyword>
<dbReference type="InterPro" id="IPR004136">
    <property type="entry name" value="NMO"/>
</dbReference>
<dbReference type="PANTHER" id="PTHR32332">
    <property type="entry name" value="2-NITROPROPANE DIOXYGENASE"/>
    <property type="match status" value="1"/>
</dbReference>
<accession>A0A9P4H8N9</accession>
<dbReference type="Proteomes" id="UP000799777">
    <property type="component" value="Unassembled WGS sequence"/>
</dbReference>
<dbReference type="AlphaFoldDB" id="A0A9P4H8N9"/>
<keyword evidence="5" id="KW-1185">Reference proteome</keyword>
<evidence type="ECO:0000313" key="5">
    <source>
        <dbReference type="Proteomes" id="UP000799777"/>
    </source>
</evidence>
<sequence length="346" mass="36887">MTITGPIVTPLTTLLGIKHPIILGGMAGVSSGLLAASVSNTGGLGVVGGVGCTPNHLQDLLSQMKRHLSHPSIPFGISLSLNHEIHAGPEKVDVNDTDLIDIVVQARSKLMVSSLGHPSREIVERLHGAGILVMSLVGHPKHAISALEAGVDIICTQGYESRGHTCDIAGQILLQAITDIVRERSKLLPNRSPIHVVAGGGIATGRALASALTQGAGAVMISTRFAASVEAEGGDAMKEAILSCSLTDTERTSIFTGRMLRVRSSEYIRSWHSRANEVEELRKQGIVPAVRDFKEGKQVEIPFLMGQSAGLIKEIKTSEQIVHDLIKETVESLSLVGTYYRERSRL</sequence>
<evidence type="ECO:0000313" key="4">
    <source>
        <dbReference type="EMBL" id="KAF2029785.1"/>
    </source>
</evidence>
<dbReference type="InterPro" id="IPR013785">
    <property type="entry name" value="Aldolase_TIM"/>
</dbReference>
<dbReference type="CDD" id="cd04730">
    <property type="entry name" value="NPD_like"/>
    <property type="match status" value="1"/>
</dbReference>
<keyword evidence="3" id="KW-0560">Oxidoreductase</keyword>
<protein>
    <submittedName>
        <fullName evidence="4">Inosine monophosphate dehydrogenase</fullName>
    </submittedName>
</protein>
<name>A0A9P4H8N9_9PLEO</name>
<evidence type="ECO:0000256" key="2">
    <source>
        <dbReference type="ARBA" id="ARBA00022643"/>
    </source>
</evidence>
<dbReference type="OrthoDB" id="412383at2759"/>
<evidence type="ECO:0000256" key="1">
    <source>
        <dbReference type="ARBA" id="ARBA00022630"/>
    </source>
</evidence>
<gene>
    <name evidence="4" type="ORF">EK21DRAFT_112650</name>
</gene>
<dbReference type="EMBL" id="ML978197">
    <property type="protein sequence ID" value="KAF2029785.1"/>
    <property type="molecule type" value="Genomic_DNA"/>
</dbReference>
<evidence type="ECO:0000256" key="3">
    <source>
        <dbReference type="ARBA" id="ARBA00023002"/>
    </source>
</evidence>
<proteinExistence type="predicted"/>
<organism evidence="4 5">
    <name type="scientific">Setomelanomma holmii</name>
    <dbReference type="NCBI Taxonomy" id="210430"/>
    <lineage>
        <taxon>Eukaryota</taxon>
        <taxon>Fungi</taxon>
        <taxon>Dikarya</taxon>
        <taxon>Ascomycota</taxon>
        <taxon>Pezizomycotina</taxon>
        <taxon>Dothideomycetes</taxon>
        <taxon>Pleosporomycetidae</taxon>
        <taxon>Pleosporales</taxon>
        <taxon>Pleosporineae</taxon>
        <taxon>Phaeosphaeriaceae</taxon>
        <taxon>Setomelanomma</taxon>
    </lineage>
</organism>
<dbReference type="GO" id="GO:0018580">
    <property type="term" value="F:nitronate monooxygenase activity"/>
    <property type="evidence" value="ECO:0007669"/>
    <property type="project" value="InterPro"/>
</dbReference>